<keyword evidence="2" id="KW-1185">Reference proteome</keyword>
<evidence type="ECO:0000313" key="2">
    <source>
        <dbReference type="Proteomes" id="UP001165289"/>
    </source>
</evidence>
<accession>A0AAV7JZW0</accession>
<organism evidence="1 2">
    <name type="scientific">Oopsacas minuta</name>
    <dbReference type="NCBI Taxonomy" id="111878"/>
    <lineage>
        <taxon>Eukaryota</taxon>
        <taxon>Metazoa</taxon>
        <taxon>Porifera</taxon>
        <taxon>Hexactinellida</taxon>
        <taxon>Hexasterophora</taxon>
        <taxon>Lyssacinosida</taxon>
        <taxon>Leucopsacidae</taxon>
        <taxon>Oopsacas</taxon>
    </lineage>
</organism>
<name>A0AAV7JZW0_9METZ</name>
<dbReference type="Proteomes" id="UP001165289">
    <property type="component" value="Unassembled WGS sequence"/>
</dbReference>
<sequence>MPISPSVPLDGKVPAAVSRKRQHPQLVTSIDDDTKRILISKEDEKLVLLREIKENLVSIGNVLQLLPEMVQNQTAIVNLLAQQLFPFVAPSRFPTNFPPSNVP</sequence>
<dbReference type="EMBL" id="JAKMXF010000222">
    <property type="protein sequence ID" value="KAI6654508.1"/>
    <property type="molecule type" value="Genomic_DNA"/>
</dbReference>
<comment type="caution">
    <text evidence="1">The sequence shown here is derived from an EMBL/GenBank/DDBJ whole genome shotgun (WGS) entry which is preliminary data.</text>
</comment>
<evidence type="ECO:0000313" key="1">
    <source>
        <dbReference type="EMBL" id="KAI6654508.1"/>
    </source>
</evidence>
<reference evidence="1 2" key="1">
    <citation type="journal article" date="2023" name="BMC Biol.">
        <title>The compact genome of the sponge Oopsacas minuta (Hexactinellida) is lacking key metazoan core genes.</title>
        <authorList>
            <person name="Santini S."/>
            <person name="Schenkelaars Q."/>
            <person name="Jourda C."/>
            <person name="Duchesne M."/>
            <person name="Belahbib H."/>
            <person name="Rocher C."/>
            <person name="Selva M."/>
            <person name="Riesgo A."/>
            <person name="Vervoort M."/>
            <person name="Leys S.P."/>
            <person name="Kodjabachian L."/>
            <person name="Le Bivic A."/>
            <person name="Borchiellini C."/>
            <person name="Claverie J.M."/>
            <person name="Renard E."/>
        </authorList>
    </citation>
    <scope>NUCLEOTIDE SEQUENCE [LARGE SCALE GENOMIC DNA]</scope>
    <source>
        <strain evidence="1">SPO-2</strain>
    </source>
</reference>
<proteinExistence type="predicted"/>
<gene>
    <name evidence="1" type="ORF">LOD99_904</name>
</gene>
<dbReference type="AlphaFoldDB" id="A0AAV7JZW0"/>
<protein>
    <submittedName>
        <fullName evidence="1">Uncharacterized protein</fullName>
    </submittedName>
</protein>